<dbReference type="Gene3D" id="3.40.50.2300">
    <property type="match status" value="2"/>
</dbReference>
<comment type="subcellular location">
    <subcellularLocation>
        <location evidence="1">Cell membrane</location>
        <topology evidence="1">Lipid-anchor</topology>
    </subcellularLocation>
</comment>
<accession>A0A1H9TKB3</accession>
<evidence type="ECO:0000313" key="9">
    <source>
        <dbReference type="EMBL" id="SER97601.1"/>
    </source>
</evidence>
<dbReference type="PANTHER" id="PTHR34296">
    <property type="entry name" value="TRANSCRIPTIONAL ACTIVATOR PROTEIN MED"/>
    <property type="match status" value="1"/>
</dbReference>
<comment type="similarity">
    <text evidence="2">Belongs to the BMP lipoprotein family.</text>
</comment>
<dbReference type="EMBL" id="FOGL01000014">
    <property type="protein sequence ID" value="SER97601.1"/>
    <property type="molecule type" value="Genomic_DNA"/>
</dbReference>
<keyword evidence="5" id="KW-0472">Membrane</keyword>
<dbReference type="STRING" id="531814.SAMN04487944_11444"/>
<evidence type="ECO:0000256" key="7">
    <source>
        <dbReference type="SAM" id="SignalP"/>
    </source>
</evidence>
<feature type="domain" description="ABC transporter substrate-binding protein PnrA-like" evidence="8">
    <location>
        <begin position="30"/>
        <end position="314"/>
    </location>
</feature>
<evidence type="ECO:0000256" key="6">
    <source>
        <dbReference type="ARBA" id="ARBA00023288"/>
    </source>
</evidence>
<dbReference type="OrthoDB" id="9784230at2"/>
<dbReference type="SUPFAM" id="SSF53822">
    <property type="entry name" value="Periplasmic binding protein-like I"/>
    <property type="match status" value="1"/>
</dbReference>
<evidence type="ECO:0000256" key="5">
    <source>
        <dbReference type="ARBA" id="ARBA00023136"/>
    </source>
</evidence>
<dbReference type="CDD" id="cd06354">
    <property type="entry name" value="PBP1_PrnA-like"/>
    <property type="match status" value="1"/>
</dbReference>
<keyword evidence="3" id="KW-1003">Cell membrane</keyword>
<dbReference type="GO" id="GO:0005886">
    <property type="term" value="C:plasma membrane"/>
    <property type="evidence" value="ECO:0007669"/>
    <property type="project" value="UniProtKB-SubCell"/>
</dbReference>
<gene>
    <name evidence="9" type="ORF">SAMN04487944_11444</name>
</gene>
<evidence type="ECO:0000259" key="8">
    <source>
        <dbReference type="Pfam" id="PF02608"/>
    </source>
</evidence>
<dbReference type="Proteomes" id="UP000199687">
    <property type="component" value="Unassembled WGS sequence"/>
</dbReference>
<dbReference type="AlphaFoldDB" id="A0A1H9TKB3"/>
<organism evidence="9 10">
    <name type="scientific">Gracilibacillus ureilyticus</name>
    <dbReference type="NCBI Taxonomy" id="531814"/>
    <lineage>
        <taxon>Bacteria</taxon>
        <taxon>Bacillati</taxon>
        <taxon>Bacillota</taxon>
        <taxon>Bacilli</taxon>
        <taxon>Bacillales</taxon>
        <taxon>Bacillaceae</taxon>
        <taxon>Gracilibacillus</taxon>
    </lineage>
</organism>
<evidence type="ECO:0000256" key="1">
    <source>
        <dbReference type="ARBA" id="ARBA00004193"/>
    </source>
</evidence>
<reference evidence="9 10" key="1">
    <citation type="submission" date="2016-10" db="EMBL/GenBank/DDBJ databases">
        <authorList>
            <person name="de Groot N.N."/>
        </authorList>
    </citation>
    <scope>NUCLEOTIDE SEQUENCE [LARGE SCALE GENOMIC DNA]</scope>
    <source>
        <strain evidence="9 10">CGMCC 1.7727</strain>
    </source>
</reference>
<keyword evidence="6" id="KW-0449">Lipoprotein</keyword>
<keyword evidence="4 7" id="KW-0732">Signal</keyword>
<sequence>MKRWTNFLSIFLIILITGCSAPTSAFEKTTKIGILLPDGLGDRSLNDSAFYGLEKARDELGILFDYIEPGDEEDYKTGLVELIEQDNDLIISLGTKVKNDLKEVAQQFPQQQFVIIDSQIDLPNVWSIQFKEDEGSFLIGALAGIKTNTDTVAFIGGEDTPVTRKYLSGFKQGVAATNRQAVVLDQFTGSFDDYDLGAKTAFEVIREGADYLYTTAGMTGEGVINKAEETGVYSFGADSDQFFTGEKTVVSSMIKNVDKAIYIIAEEWQLNGHLPSSDLVLGLKEDGVGIAPVRNIAMTESEKERLKELTNKVKSSANMADE</sequence>
<dbReference type="RefSeq" id="WP_089741963.1">
    <property type="nucleotide sequence ID" value="NZ_FOGL01000014.1"/>
</dbReference>
<dbReference type="InterPro" id="IPR003760">
    <property type="entry name" value="PnrA-like"/>
</dbReference>
<dbReference type="PROSITE" id="PS51257">
    <property type="entry name" value="PROKAR_LIPOPROTEIN"/>
    <property type="match status" value="1"/>
</dbReference>
<evidence type="ECO:0000256" key="4">
    <source>
        <dbReference type="ARBA" id="ARBA00022729"/>
    </source>
</evidence>
<feature type="chain" id="PRO_5039450883" evidence="7">
    <location>
        <begin position="26"/>
        <end position="322"/>
    </location>
</feature>
<dbReference type="InterPro" id="IPR050957">
    <property type="entry name" value="BMP_lipoprotein"/>
</dbReference>
<feature type="signal peptide" evidence="7">
    <location>
        <begin position="1"/>
        <end position="25"/>
    </location>
</feature>
<evidence type="ECO:0000256" key="2">
    <source>
        <dbReference type="ARBA" id="ARBA00008610"/>
    </source>
</evidence>
<keyword evidence="10" id="KW-1185">Reference proteome</keyword>
<name>A0A1H9TKB3_9BACI</name>
<dbReference type="Pfam" id="PF02608">
    <property type="entry name" value="Bmp"/>
    <property type="match status" value="1"/>
</dbReference>
<proteinExistence type="inferred from homology"/>
<dbReference type="PANTHER" id="PTHR34296:SF2">
    <property type="entry name" value="ABC TRANSPORTER GUANOSINE-BINDING PROTEIN NUPN"/>
    <property type="match status" value="1"/>
</dbReference>
<evidence type="ECO:0000256" key="3">
    <source>
        <dbReference type="ARBA" id="ARBA00022475"/>
    </source>
</evidence>
<evidence type="ECO:0000313" key="10">
    <source>
        <dbReference type="Proteomes" id="UP000199687"/>
    </source>
</evidence>
<dbReference type="InterPro" id="IPR028082">
    <property type="entry name" value="Peripla_BP_I"/>
</dbReference>
<protein>
    <submittedName>
        <fullName evidence="9">Basic membrane protein A</fullName>
    </submittedName>
</protein>